<gene>
    <name evidence="1" type="ORF">EYZ11_012771</name>
</gene>
<dbReference type="EMBL" id="SOSA01001044">
    <property type="protein sequence ID" value="THC87786.1"/>
    <property type="molecule type" value="Genomic_DNA"/>
</dbReference>
<reference evidence="1 2" key="1">
    <citation type="submission" date="2019-03" db="EMBL/GenBank/DDBJ databases">
        <title>The genome sequence of a newly discovered highly antifungal drug resistant Aspergillus species, Aspergillus tanneri NIH 1004.</title>
        <authorList>
            <person name="Mounaud S."/>
            <person name="Singh I."/>
            <person name="Joardar V."/>
            <person name="Pakala S."/>
            <person name="Pakala S."/>
            <person name="Venepally P."/>
            <person name="Hoover J."/>
            <person name="Nierman W."/>
            <person name="Chung J."/>
            <person name="Losada L."/>
        </authorList>
    </citation>
    <scope>NUCLEOTIDE SEQUENCE [LARGE SCALE GENOMIC DNA]</scope>
    <source>
        <strain evidence="1 2">NIH1004</strain>
    </source>
</reference>
<accession>A0A4S3IZD6</accession>
<evidence type="ECO:0000313" key="1">
    <source>
        <dbReference type="EMBL" id="THC87786.1"/>
    </source>
</evidence>
<proteinExistence type="predicted"/>
<name>A0A4S3IZD6_9EURO</name>
<dbReference type="AlphaFoldDB" id="A0A4S3IZD6"/>
<organism evidence="1 2">
    <name type="scientific">Aspergillus tanneri</name>
    <dbReference type="NCBI Taxonomy" id="1220188"/>
    <lineage>
        <taxon>Eukaryota</taxon>
        <taxon>Fungi</taxon>
        <taxon>Dikarya</taxon>
        <taxon>Ascomycota</taxon>
        <taxon>Pezizomycotina</taxon>
        <taxon>Eurotiomycetes</taxon>
        <taxon>Eurotiomycetidae</taxon>
        <taxon>Eurotiales</taxon>
        <taxon>Aspergillaceae</taxon>
        <taxon>Aspergillus</taxon>
        <taxon>Aspergillus subgen. Circumdati</taxon>
    </lineage>
</organism>
<dbReference type="Proteomes" id="UP000308092">
    <property type="component" value="Unassembled WGS sequence"/>
</dbReference>
<dbReference type="VEuPathDB" id="FungiDB:EYZ11_012771"/>
<keyword evidence="2" id="KW-1185">Reference proteome</keyword>
<protein>
    <submittedName>
        <fullName evidence="1">Uncharacterized protein</fullName>
    </submittedName>
</protein>
<comment type="caution">
    <text evidence="1">The sequence shown here is derived from an EMBL/GenBank/DDBJ whole genome shotgun (WGS) entry which is preliminary data.</text>
</comment>
<evidence type="ECO:0000313" key="2">
    <source>
        <dbReference type="Proteomes" id="UP000308092"/>
    </source>
</evidence>
<sequence>MLGHMGVKIARQVFTGRIRVLAHLVRRLADTVWDYMATGSMDLLRRPNIAGFKILADLTVQVNVKSYLNINMGFEPL</sequence>